<keyword evidence="2" id="KW-1185">Reference proteome</keyword>
<reference evidence="1 2" key="1">
    <citation type="journal article" date="2011" name="Stand. Genomic Sci.">
        <title>Complete genome sequence of the gliding freshwater bacterium Fluviicola taffensis type strain (RW262).</title>
        <authorList>
            <person name="Woyke T."/>
            <person name="Chertkov O."/>
            <person name="Lapidus A."/>
            <person name="Nolan M."/>
            <person name="Lucas S."/>
            <person name="Del Rio T.G."/>
            <person name="Tice H."/>
            <person name="Cheng J.F."/>
            <person name="Tapia R."/>
            <person name="Han C."/>
            <person name="Goodwin L."/>
            <person name="Pitluck S."/>
            <person name="Liolios K."/>
            <person name="Pagani I."/>
            <person name="Ivanova N."/>
            <person name="Huntemann M."/>
            <person name="Mavromatis K."/>
            <person name="Mikhailova N."/>
            <person name="Pati A."/>
            <person name="Chen A."/>
            <person name="Palaniappan K."/>
            <person name="Land M."/>
            <person name="Hauser L."/>
            <person name="Brambilla E.M."/>
            <person name="Rohde M."/>
            <person name="Mwirichia R."/>
            <person name="Sikorski J."/>
            <person name="Tindall B.J."/>
            <person name="Goker M."/>
            <person name="Bristow J."/>
            <person name="Eisen J.A."/>
            <person name="Markowitz V."/>
            <person name="Hugenholtz P."/>
            <person name="Klenk H.P."/>
            <person name="Kyrpides N.C."/>
        </authorList>
    </citation>
    <scope>NUCLEOTIDE SEQUENCE [LARGE SCALE GENOMIC DNA]</scope>
    <source>
        <strain evidence="2">DSM 16823 / RW262 / RW262</strain>
    </source>
</reference>
<dbReference type="EMBL" id="CP002542">
    <property type="protein sequence ID" value="AEA45256.1"/>
    <property type="molecule type" value="Genomic_DNA"/>
</dbReference>
<dbReference type="HOGENOM" id="CLU_2301699_0_0_10"/>
<dbReference type="Proteomes" id="UP000007463">
    <property type="component" value="Chromosome"/>
</dbReference>
<dbReference type="AlphaFoldDB" id="F2IA79"/>
<accession>F2IA79</accession>
<protein>
    <recommendedName>
        <fullName evidence="3">Outer membrane protein beta-barrel domain-containing protein</fullName>
    </recommendedName>
</protein>
<evidence type="ECO:0008006" key="3">
    <source>
        <dbReference type="Google" id="ProtNLM"/>
    </source>
</evidence>
<sequence precursor="true">MPSLGYDLGYKWKFGNWFSATPFIRLAYYNLNVKIPSKHPFIHTAECFLAARFTVGKKNQLALGGGIGPAIEWKYDSYYQRRQHFLMWNYFAEITYYYVF</sequence>
<organism evidence="1 2">
    <name type="scientific">Fluviicola taffensis (strain DSM 16823 / NCIMB 13979 / RW262)</name>
    <dbReference type="NCBI Taxonomy" id="755732"/>
    <lineage>
        <taxon>Bacteria</taxon>
        <taxon>Pseudomonadati</taxon>
        <taxon>Bacteroidota</taxon>
        <taxon>Flavobacteriia</taxon>
        <taxon>Flavobacteriales</taxon>
        <taxon>Crocinitomicaceae</taxon>
        <taxon>Fluviicola</taxon>
    </lineage>
</organism>
<reference evidence="2" key="2">
    <citation type="submission" date="2011-02" db="EMBL/GenBank/DDBJ databases">
        <title>The complete genome of Fluviicola taffensis DSM 16823.</title>
        <authorList>
            <consortium name="US DOE Joint Genome Institute (JGI-PGF)"/>
            <person name="Lucas S."/>
            <person name="Copeland A."/>
            <person name="Lapidus A."/>
            <person name="Bruce D."/>
            <person name="Goodwin L."/>
            <person name="Pitluck S."/>
            <person name="Kyrpides N."/>
            <person name="Mavromatis K."/>
            <person name="Ivanova N."/>
            <person name="Mikhailova N."/>
            <person name="Pagani I."/>
            <person name="Chertkov O."/>
            <person name="Detter J.C."/>
            <person name="Han C."/>
            <person name="Tapia R."/>
            <person name="Land M."/>
            <person name="Hauser L."/>
            <person name="Markowitz V."/>
            <person name="Cheng J.-F."/>
            <person name="Hugenholtz P."/>
            <person name="Woyke T."/>
            <person name="Wu D."/>
            <person name="Tindall B."/>
            <person name="Pomrenke H.G."/>
            <person name="Brambilla E."/>
            <person name="Klenk H.-P."/>
            <person name="Eisen J.A."/>
        </authorList>
    </citation>
    <scope>NUCLEOTIDE SEQUENCE [LARGE SCALE GENOMIC DNA]</scope>
    <source>
        <strain evidence="2">DSM 16823 / RW262 / RW262</strain>
    </source>
</reference>
<name>F2IA79_FLUTR</name>
<proteinExistence type="predicted"/>
<gene>
    <name evidence="1" type="ordered locus">Fluta_3284</name>
</gene>
<evidence type="ECO:0000313" key="2">
    <source>
        <dbReference type="Proteomes" id="UP000007463"/>
    </source>
</evidence>
<dbReference type="STRING" id="755732.Fluta_3284"/>
<dbReference type="KEGG" id="fte:Fluta_3284"/>
<evidence type="ECO:0000313" key="1">
    <source>
        <dbReference type="EMBL" id="AEA45256.1"/>
    </source>
</evidence>